<reference evidence="5 6" key="1">
    <citation type="submission" date="2019-03" db="EMBL/GenBank/DDBJ databases">
        <title>Freshwater and sediment microbial communities from various areas in North America, analyzing microbe dynamics in response to fracking.</title>
        <authorList>
            <person name="Lamendella R."/>
        </authorList>
    </citation>
    <scope>NUCLEOTIDE SEQUENCE [LARGE SCALE GENOMIC DNA]</scope>
    <source>
        <strain evidence="5 6">114D</strain>
    </source>
</reference>
<dbReference type="PANTHER" id="PTHR42756:SF1">
    <property type="entry name" value="TRANSCRIPTIONAL REPRESSOR OF EMRAB OPERON"/>
    <property type="match status" value="1"/>
</dbReference>
<dbReference type="GO" id="GO:0003677">
    <property type="term" value="F:DNA binding"/>
    <property type="evidence" value="ECO:0007669"/>
    <property type="project" value="UniProtKB-KW"/>
</dbReference>
<organism evidence="5 6">
    <name type="scientific">Sunxiuqinia elliptica</name>
    <dbReference type="NCBI Taxonomy" id="655355"/>
    <lineage>
        <taxon>Bacteria</taxon>
        <taxon>Pseudomonadati</taxon>
        <taxon>Bacteroidota</taxon>
        <taxon>Bacteroidia</taxon>
        <taxon>Marinilabiliales</taxon>
        <taxon>Prolixibacteraceae</taxon>
        <taxon>Sunxiuqinia</taxon>
    </lineage>
</organism>
<sequence length="174" mass="19366">MLKLVLNATMKEENDLIDELIKDWKEERPELNTSAMHVVGRILLLSKTLERRASIAVAGFNIHYTDLDVLATIRRSGKPYELTPSQLMKSVLISSGAMTALLNRLTKLGLVYRSSNPNDGRMKLVGLTEKGAKIIDEAIKLRMIDASESIDTLSETEKKELSALLKKLLTALDS</sequence>
<dbReference type="Proteomes" id="UP000294848">
    <property type="component" value="Unassembled WGS sequence"/>
</dbReference>
<dbReference type="EMBL" id="SNWI01000013">
    <property type="protein sequence ID" value="TDN95783.1"/>
    <property type="molecule type" value="Genomic_DNA"/>
</dbReference>
<evidence type="ECO:0000259" key="4">
    <source>
        <dbReference type="PROSITE" id="PS50995"/>
    </source>
</evidence>
<dbReference type="Gene3D" id="1.10.10.10">
    <property type="entry name" value="Winged helix-like DNA-binding domain superfamily/Winged helix DNA-binding domain"/>
    <property type="match status" value="1"/>
</dbReference>
<keyword evidence="1" id="KW-0805">Transcription regulation</keyword>
<protein>
    <submittedName>
        <fullName evidence="5">DNA-binding MarR family transcriptional regulator</fullName>
    </submittedName>
</protein>
<dbReference type="PANTHER" id="PTHR42756">
    <property type="entry name" value="TRANSCRIPTIONAL REGULATOR, MARR"/>
    <property type="match status" value="1"/>
</dbReference>
<dbReference type="SUPFAM" id="SSF46785">
    <property type="entry name" value="Winged helix' DNA-binding domain"/>
    <property type="match status" value="1"/>
</dbReference>
<dbReference type="PROSITE" id="PS50995">
    <property type="entry name" value="HTH_MARR_2"/>
    <property type="match status" value="1"/>
</dbReference>
<dbReference type="SMART" id="SM00347">
    <property type="entry name" value="HTH_MARR"/>
    <property type="match status" value="1"/>
</dbReference>
<proteinExistence type="predicted"/>
<evidence type="ECO:0000313" key="5">
    <source>
        <dbReference type="EMBL" id="TDN95783.1"/>
    </source>
</evidence>
<comment type="caution">
    <text evidence="5">The sequence shown here is derived from an EMBL/GenBank/DDBJ whole genome shotgun (WGS) entry which is preliminary data.</text>
</comment>
<evidence type="ECO:0000256" key="1">
    <source>
        <dbReference type="ARBA" id="ARBA00023015"/>
    </source>
</evidence>
<evidence type="ECO:0000256" key="2">
    <source>
        <dbReference type="ARBA" id="ARBA00023125"/>
    </source>
</evidence>
<dbReference type="InterPro" id="IPR036390">
    <property type="entry name" value="WH_DNA-bd_sf"/>
</dbReference>
<name>A0A4R6GL81_9BACT</name>
<dbReference type="InterPro" id="IPR036388">
    <property type="entry name" value="WH-like_DNA-bd_sf"/>
</dbReference>
<evidence type="ECO:0000256" key="3">
    <source>
        <dbReference type="ARBA" id="ARBA00023163"/>
    </source>
</evidence>
<keyword evidence="3" id="KW-0804">Transcription</keyword>
<accession>A0A4R6GL81</accession>
<dbReference type="AlphaFoldDB" id="A0A4R6GL81"/>
<dbReference type="PRINTS" id="PR00598">
    <property type="entry name" value="HTHMARR"/>
</dbReference>
<evidence type="ECO:0000313" key="6">
    <source>
        <dbReference type="Proteomes" id="UP000294848"/>
    </source>
</evidence>
<dbReference type="InterPro" id="IPR000835">
    <property type="entry name" value="HTH_MarR-typ"/>
</dbReference>
<feature type="domain" description="HTH marR-type" evidence="4">
    <location>
        <begin position="35"/>
        <end position="170"/>
    </location>
</feature>
<keyword evidence="2 5" id="KW-0238">DNA-binding</keyword>
<dbReference type="Pfam" id="PF12802">
    <property type="entry name" value="MarR_2"/>
    <property type="match status" value="1"/>
</dbReference>
<gene>
    <name evidence="5" type="ORF">DET52_1135</name>
</gene>
<dbReference type="GO" id="GO:0003700">
    <property type="term" value="F:DNA-binding transcription factor activity"/>
    <property type="evidence" value="ECO:0007669"/>
    <property type="project" value="InterPro"/>
</dbReference>